<evidence type="ECO:0000313" key="2">
    <source>
        <dbReference type="EMBL" id="KAK9711756.1"/>
    </source>
</evidence>
<evidence type="ECO:0000256" key="1">
    <source>
        <dbReference type="SAM" id="MobiDB-lite"/>
    </source>
</evidence>
<dbReference type="Proteomes" id="UP001479436">
    <property type="component" value="Unassembled WGS sequence"/>
</dbReference>
<reference evidence="2 3" key="1">
    <citation type="submission" date="2023-04" db="EMBL/GenBank/DDBJ databases">
        <title>Genome of Basidiobolus ranarum AG-B5.</title>
        <authorList>
            <person name="Stajich J.E."/>
            <person name="Carter-House D."/>
            <person name="Gryganskyi A."/>
        </authorList>
    </citation>
    <scope>NUCLEOTIDE SEQUENCE [LARGE SCALE GENOMIC DNA]</scope>
    <source>
        <strain evidence="2 3">AG-B5</strain>
    </source>
</reference>
<feature type="region of interest" description="Disordered" evidence="1">
    <location>
        <begin position="21"/>
        <end position="57"/>
    </location>
</feature>
<feature type="compositionally biased region" description="Low complexity" evidence="1">
    <location>
        <begin position="114"/>
        <end position="130"/>
    </location>
</feature>
<keyword evidence="3" id="KW-1185">Reference proteome</keyword>
<dbReference type="EMBL" id="JASJQH010007257">
    <property type="protein sequence ID" value="KAK9711756.1"/>
    <property type="molecule type" value="Genomic_DNA"/>
</dbReference>
<comment type="caution">
    <text evidence="2">The sequence shown here is derived from an EMBL/GenBank/DDBJ whole genome shotgun (WGS) entry which is preliminary data.</text>
</comment>
<feature type="compositionally biased region" description="Polar residues" evidence="1">
    <location>
        <begin position="86"/>
        <end position="106"/>
    </location>
</feature>
<organism evidence="2 3">
    <name type="scientific">Basidiobolus ranarum</name>
    <dbReference type="NCBI Taxonomy" id="34480"/>
    <lineage>
        <taxon>Eukaryota</taxon>
        <taxon>Fungi</taxon>
        <taxon>Fungi incertae sedis</taxon>
        <taxon>Zoopagomycota</taxon>
        <taxon>Entomophthoromycotina</taxon>
        <taxon>Basidiobolomycetes</taxon>
        <taxon>Basidiobolales</taxon>
        <taxon>Basidiobolaceae</taxon>
        <taxon>Basidiobolus</taxon>
    </lineage>
</organism>
<proteinExistence type="predicted"/>
<gene>
    <name evidence="2" type="ORF">K7432_007597</name>
</gene>
<accession>A0ABR2VZU8</accession>
<dbReference type="InterPro" id="IPR011990">
    <property type="entry name" value="TPR-like_helical_dom_sf"/>
</dbReference>
<feature type="compositionally biased region" description="Polar residues" evidence="1">
    <location>
        <begin position="131"/>
        <end position="146"/>
    </location>
</feature>
<evidence type="ECO:0000313" key="3">
    <source>
        <dbReference type="Proteomes" id="UP001479436"/>
    </source>
</evidence>
<protein>
    <submittedName>
        <fullName evidence="2">Uncharacterized protein</fullName>
    </submittedName>
</protein>
<name>A0ABR2VZU8_9FUNG</name>
<feature type="compositionally biased region" description="Basic residues" evidence="1">
    <location>
        <begin position="152"/>
        <end position="168"/>
    </location>
</feature>
<feature type="region of interest" description="Disordered" evidence="1">
    <location>
        <begin position="86"/>
        <end position="175"/>
    </location>
</feature>
<sequence>METINTAQEERRRMLEEFRKRKEELRGNEQQTVKKAPLSVVNSVRRPPATAKKSFSRVPYTTTPAQRVTERLPGTLVPKRLVLQQNHTRSLQSSNAQPKETGNASRFRTPANKSISSRTTSVATRTTSNRLTSGTLSSNLKSQKLQQPAHKVSPKTTRRSKLVHKKRSPMASRNSPRVNLTAHRVTQVSVRRGPFNDVTLTSLRKPAQRAEVPHSVLRTPRRSLKYATISTQTSPCMIVKLEPIDTPEPQEASKSVENTQEEGSENVASIVHKFHLIQKQQMVASKRPLFTIPTPKLLQVIDPITKEVLYEEFVPSRGISFLRLSKVIEYAKTGEVEATRAMFEILGVPPKSGTVHIIYTADYWIERSKFEEKCGNIDEALKLLQKGKEMKAKPAKAVKAAINSFISRHVEFRSQVETEPIHIRFQMDEALSPHLSQEDSIKREVMSESPEKSLGFANVCTMNQEASQIFNDNTTPHLNKIQKEDAGLFQHLREVNRSPFLSDDEDDIIPPVLESNVTFSEESDTEETNVEILANNNSNEFEDMTSMFNEVTLDECKDKGSVNIMTPMKVNQKNRGKSGASSVLTSVRRSARLLHMDSPATDMTTPQVDLEQQLLSKKPSGKRVETMKEQLEHEVEGDSSQLVYACITPSRKLRQSLDCNVVLTPVRRSARLARNADKLPPSLRHQSQTFNNLSELPEDMDFAWVPNDSVDVRKN</sequence>
<dbReference type="Gene3D" id="1.25.40.10">
    <property type="entry name" value="Tetratricopeptide repeat domain"/>
    <property type="match status" value="1"/>
</dbReference>